<sequence>MQSCRRAFTTTPNGSILKVVTYSSREICISICMIDKNELSSTYCTCTAHTFVQVYVERTLAALCCPGSSLDKMGIKKWWEKNSDGCGSEV</sequence>
<proteinExistence type="predicted"/>
<name>A0A8A1LVR9_AJEC8</name>
<evidence type="ECO:0000313" key="1">
    <source>
        <dbReference type="EMBL" id="QSS56633.1"/>
    </source>
</evidence>
<accession>A0A8A1LVR9</accession>
<protein>
    <submittedName>
        <fullName evidence="1">Uncharacterized protein</fullName>
    </submittedName>
</protein>
<reference evidence="1" key="1">
    <citation type="submission" date="2021-01" db="EMBL/GenBank/DDBJ databases">
        <title>Chromosome-level genome assembly of a human fungal pathogen reveals clustering of transcriptionally co-regulated genes.</title>
        <authorList>
            <person name="Voorhies M."/>
            <person name="Cohen S."/>
            <person name="Shea T.P."/>
            <person name="Petrus S."/>
            <person name="Munoz J.F."/>
            <person name="Poplawski S."/>
            <person name="Goldman W.E."/>
            <person name="Michael T."/>
            <person name="Cuomo C.A."/>
            <person name="Sil A."/>
            <person name="Beyhan S."/>
        </authorList>
    </citation>
    <scope>NUCLEOTIDE SEQUENCE</scope>
    <source>
        <strain evidence="1">H88</strain>
    </source>
</reference>
<dbReference type="EMBL" id="CP069106">
    <property type="protein sequence ID" value="QSS56633.1"/>
    <property type="molecule type" value="Genomic_DNA"/>
</dbReference>
<dbReference type="Proteomes" id="UP000663419">
    <property type="component" value="Chromosome 5"/>
</dbReference>
<organism evidence="1 2">
    <name type="scientific">Ajellomyces capsulatus (strain H88)</name>
    <name type="common">Darling's disease fungus</name>
    <name type="synonym">Histoplasma capsulatum</name>
    <dbReference type="NCBI Taxonomy" id="544711"/>
    <lineage>
        <taxon>Eukaryota</taxon>
        <taxon>Fungi</taxon>
        <taxon>Dikarya</taxon>
        <taxon>Ascomycota</taxon>
        <taxon>Pezizomycotina</taxon>
        <taxon>Eurotiomycetes</taxon>
        <taxon>Eurotiomycetidae</taxon>
        <taxon>Onygenales</taxon>
        <taxon>Ajellomycetaceae</taxon>
        <taxon>Histoplasma</taxon>
    </lineage>
</organism>
<dbReference type="VEuPathDB" id="FungiDB:I7I53_04901"/>
<dbReference type="AlphaFoldDB" id="A0A8A1LVR9"/>
<gene>
    <name evidence="1" type="ORF">I7I53_04901</name>
</gene>
<evidence type="ECO:0000313" key="2">
    <source>
        <dbReference type="Proteomes" id="UP000663419"/>
    </source>
</evidence>